<protein>
    <recommendedName>
        <fullName evidence="9">Vacuolar protein sorting-associated protein 13D</fullName>
    </recommendedName>
</protein>
<feature type="region of interest" description="Disordered" evidence="4">
    <location>
        <begin position="2084"/>
        <end position="2119"/>
    </location>
</feature>
<dbReference type="CDD" id="cd23453">
    <property type="entry name" value="beta-trefoil_Ricin_VPS13D"/>
    <property type="match status" value="1"/>
</dbReference>
<dbReference type="InterPro" id="IPR026854">
    <property type="entry name" value="VPS13_N"/>
</dbReference>
<dbReference type="OrthoDB" id="272810at2759"/>
<dbReference type="GO" id="GO:0006869">
    <property type="term" value="P:lipid transport"/>
    <property type="evidence" value="ECO:0007669"/>
    <property type="project" value="UniProtKB-KW"/>
</dbReference>
<feature type="domain" description="Chorein N-terminal" evidence="5">
    <location>
        <begin position="1"/>
        <end position="1828"/>
    </location>
</feature>
<feature type="domain" description="VPS13-like middle region" evidence="6">
    <location>
        <begin position="1889"/>
        <end position="2764"/>
    </location>
</feature>
<dbReference type="PANTHER" id="PTHR16166:SF141">
    <property type="entry name" value="INTERMEMBRANE LIPID TRANSFER PROTEIN VPS13D"/>
    <property type="match status" value="1"/>
</dbReference>
<evidence type="ECO:0000259" key="7">
    <source>
        <dbReference type="Pfam" id="PF25036"/>
    </source>
</evidence>
<evidence type="ECO:0000259" key="6">
    <source>
        <dbReference type="Pfam" id="PF25033"/>
    </source>
</evidence>
<dbReference type="SUPFAM" id="SSF50370">
    <property type="entry name" value="Ricin B-like lectins"/>
    <property type="match status" value="1"/>
</dbReference>
<dbReference type="InterPro" id="IPR009543">
    <property type="entry name" value="VPS13_VAB"/>
</dbReference>
<dbReference type="GO" id="GO:0007005">
    <property type="term" value="P:mitochondrion organization"/>
    <property type="evidence" value="ECO:0007669"/>
    <property type="project" value="TreeGrafter"/>
</dbReference>
<comment type="similarity">
    <text evidence="1">Belongs to the VPS13 family.</text>
</comment>
<feature type="region of interest" description="Disordered" evidence="4">
    <location>
        <begin position="1837"/>
        <end position="1867"/>
    </location>
</feature>
<proteinExistence type="inferred from homology"/>
<dbReference type="EMBL" id="HACA01014755">
    <property type="protein sequence ID" value="CDW32116.1"/>
    <property type="molecule type" value="Transcribed_RNA"/>
</dbReference>
<sequence>MLKGLATWFLNNYLGKYLEDLNTDQLRIALSQGEVELENAPFRKEAFKFLDPALDVKAGFVGHIKLKVPVSKLRTEPWTLLLEKVYILFGPQKFTDFDEDLEEQVLLEKKLLSLDGIEAEWRALEEASGSYDQWKSQGSSFISSILENLQVHIQDVHIRYEDDFTSPIPFSYGIVLDSLSAETCDENWLPKFVARNANSQTHIFKTLDLRYLGLYLNVGPDLEIFGACDIHTLSEKMSSRKSIKYLLKPVSLNATLKKNCQFRALKSKKIPRFVIDVKVNSIPLEISSSQYSCALHGLRAFHQLRKNRRVWRWRPKESVKKCPRAWWHYAITSHMERIHKRNAQYSWSNVLSMAQENVKYVDAFREYLLNPVGISQDIKMFKDSTDASRTYEELKILRNLVVFQLKNELPSKLSNQNKKALTWYEWWYGIEIPISEECTSENEADEEQGIDQDFYRHKDAVMARIHFSLESGSLKLFSMKDIGQKREIFEFEFEKMKTNFESRPRSKSYKFELSLGAMYLRDRISTEASMFPILISPANVAGAPLCPIKSRNIFTGFAKSTLQSILGSTTKTEESFLFYLLFETNPSSNLDVKFHCRSESLNIVYNPIIVHYVSDFLRIPSDLNKSSNLSEKIKSAALNRIEEAKQRTKKELKKNLHQIFDTEGSEAEEGFLSGKKKLDISFELSAPQILIPESFVDKNALIFVVDFGKLHLSNGYHDSSAPKPIPQEINQSNYWDDEDDEDEEFCTPISTPEELEVQEEEDLRKSSVPKIAELDSSRLYTSFSLTLSDMQVLISKIKDNWKYAHLKGTSSLHILDKFSIKLQLEKRIASLSDSEFPNIVIAGSLPRIVVHFNEEKIFALKRMNNLLRGNDFESSSAKIRKNCVSVSTQTLLPSHEEFSEELTKSESDVIFSSWGSSNPINQYSRLFLIYFCIDDLAIELQSQDKSIAEIQVTGVKASLTRRPFDTNISLSVHSLLVVDAIQTFGPNFELLVASHRNVCVDSISGSLRGSEPASPFSPFSPSVASKSAYQRNAPPLNIHKALSSLQKGSLNNSRVSMSSSIGNNVGFNLPEMIDPDALIVIDVVIISPHCPGEDDSNEQHKIISVQFNSLDIIANQETIIELIGFMKRISPEMQSWKSRHLPLKDSGTQTTECEIEPFSDLESSISKPHTKSQYDRISTKTELTAEFQRLNVLLLRANSGKMIGTALLTEVKILSSFGRLVEVSGSLGGLHVINLFSGSSLHQKIISIGKDPFIEGESCFFNKSIHDDLYNSSSQIQDDIQAFTFNFAKKAPIELLQDVDIMDQEIIDINVRIASVCYIHSFAFLEELNSCASDFKTYMSNLASSIRNAATEMALGIVHRRTESMAMHETILPTSKFNKLCKSSSYSENNGFFAPAPTPKLPQSFTKLPAYKLSLDVLIETPVIVIPSHERSFEILVAHLGEIIIRNEEVESDLSMERYIIKIKDMNIHSMDLRKKYKESDLLDLLAHFKVMTSKELYSCHVDHSIPILHDTEVDLIICKGAVSYGSMVNESKSFQSFLSLGEEQDLLLSRELYNINCAVSDTLKITINRSQYEQILMSLKSSPKDDEVQHTSRTTRKESNSELISPVSTVLIESDFKIPNLIVKLRDSKDSDLVNVNFQEFAVYYKKYDAFKYNLDIILKSLFMEDLLLPNGAKHRQLMTSIGEQFYGSLTKSFKNGLSKSCPNLRRFGQNKHLGASLPSLLNVETIFGIPINKMSMEREKKKQHKEFKSTSSFSGSTITNISKCSKNDLCDVKNLVHIKIEEYDINSQELNEQELSTKRLVDVDFNNLDIVINIKTWVIILDFFSISKRQDEPDVLSSSTFRSSPTPPASTSSWGSRSRFEPEINKKPLGNTKIDLRVKSLSVLLNKPEYELSKISVNNFAANMISSEKDFTIKGHLGNFSLKDLTPTGRLYSDRFISRKGSNRVLSFNFFKYSALDEKLGRDFDSSLSLHMDQVIYVHTQRFYTELLAFFAHFSHLQKLMDQSIDPQNESSFPRTVSREIRLKLEIDAESTIIFLPMSSFSTRILTVDLGQLSVRNKFAFSGDPSTISPETLSTTLVGQRSRAQSCESLSSRRSRSRMSSRRRAYNSGDDDDLNDSNDNSSILVNELHNCLIDVLNINLKSMDLKMGDRISGFTDEKLLTPQDISVHGFIVRLSSKQLLKEKCELQLQIERNLDKAFSHRVPDLSLKGILSTVHAVVNPEQYQTIRGLLSYNIGEAIEEFNLHYVEDNYNQTEAQMIYGDKIWKRLFMNIELQDVILDLQQEDEIILARINFYKSKLIYESWSDSSRDVDLVSQEICLSDFRYIDCPPEDQPNVFTKILYPMKNISYFGNLQAEVHYRSTLDMNRLTILLNNMRLMSLFDWWFKVLEFISKCPTSPPEFNKEKNNEPVTRFVYLDEEPIYPSVGIISKRTPMIETSGPVFELKINITESEIVILAEPFNKNSQAIILHSTTVIAYRPDMSEKPFSCNLNNAEVFSCVLGHDESTLSIIDPVTINLEIGQPSNSLSNSSNKGLNNFSDKNLERCLEIHLQQLNVRLSYHDWIIIQFILKLFPEQAKAAFENEGNDECIEDIKSNKSVASDLDCIEALDYTTINNNLSQVLSSPSLEDSNSDDDDDMLNRKTYFSGSKVNFSHIELKTNTFNICIIDDCLDADVPLLELSLGRVHLKHDISSIGSVSCDVQASYHNRSLGSWEPLIEPLHSEIEWNLRNRVIVNVSSEDILNLNITSSLIKLYRTVRNNWTQDYYSQSDAMKPRIPFVPFALKNETGCDLIFCTYVSQSSVGLKKKTLSKIRITDCEHDYRAWISVKDGATIPFTFEERGKFRQINSRENKVHQIVVKVEGWVDLCPVSVDKVGTYFRNVKASPLFAHKVPPARIVVDVSLEGSARKLVKIRSALLVSNKLPYSIKLILDKVRSNKCLNMEVPSKEIKSIPLSYVWATIHGKPGIGDWDFCDNVIEYSQVKSSDSAKMTLYQCKHAWNKLQEPERFCITVERLQFPCDEKIQSNWMQPAHLISFASPITIISLLPYQLSYSLRNTMIQGSLDPGNEACLSVELSEQNIIHISVDQFPIGSDIVLPQNVSTTYEVRVRLGDSNNRPLYLTAQIICKFGGIVRISVFASYWLVNKTGLPLIFREEKGFASPHLTEESSESEKDCIVAGQEKEHEIARMAEPLTFSFSEENKETLSMRIGNGLHTHGKSQWCKAFYIQQKGSFVRRLRVLSQDKNTKKEIVYNIGVDIVSGKEKFDKTLIVTLTPRLQLHNRSKFMILMAQKCQIMNNEGSTESFLESPPGSSVSFHWPHLNQEHLLCVKLPKLYNCSWSGGFVLENTDSFQFNVRDGFGKSVLLRVEIGLVGATYSVIFVDADSFPPPFRIDNFSHVPIAYYQNGTESRSIVKPKQSNPYALDEPTLKPILTCLAPGCSMGVYDLNRIGEGDQLTYENFIYITLLNTFSDDLSSPGLVLDVESRSNRVILAPKLAGKRSQLWRMTASGLLQHEGSSPPRDPNHPTPSTEPIVLDIAGPAVQPHAYIPLVLRKADDRRRLTQRWKFTNNGRLMCEHKGLYVQAKSDLKETSIVLGPNEFKDTNPVELGFTRQRMRPGSGVLSVFVHTDGPTRVLLITDTFQQSDRFIQEKSRPTYQDYTVTLNFKQGIGLSLISSDPSEELVYGLLSNVQVEYTTRNDLHILDIGVQNIQIDNQIFNSQYPSILYSCKSTKKDEYRHMPAIHFTAAKQRQSLSIHNAEIYDNMILTIKGITLNLEEELICKIVRWAGILDLSDFQNKNTKCNFSNTFEKNQESMISNTICATRYYFGTLKIALNNVKLSVLKSNRLKGDVKLIQRKLNLFLITFESANIKLEPYLKSHPFETASFLFNSILKHYQHEMIRKTLLILGSTDFLGNPAGLANDWMEGFRDLLDGNMVNSIINVTHGAANTAAKFSGSLSYGMSKISLQEKYDEKRLMLRGKHGETSMRHLMAAIKGLGFGALGGVTSIYDEVKGGVKDEGPSGIINGILWGLAGVVMKPAIGVLDFATEAATALKESSKTVTNVRPPKIRAARPIYSPAGAFPIYNKRAALGQERLSKINDHNNEIYVTDETLVYGHIESDVIVSFERILVYQKYHSASNRGNPISTTKPEVDLNYSQVEWVKVVPDGNLCNLEIYTVNKEVLKVMGDSEKKVYDLSQKINYAMTIFQELQFALPTKESDMDNEL</sequence>
<dbReference type="GO" id="GO:0006623">
    <property type="term" value="P:protein targeting to vacuole"/>
    <property type="evidence" value="ECO:0007669"/>
    <property type="project" value="TreeGrafter"/>
</dbReference>
<dbReference type="GO" id="GO:0045053">
    <property type="term" value="P:protein retention in Golgi apparatus"/>
    <property type="evidence" value="ECO:0007669"/>
    <property type="project" value="TreeGrafter"/>
</dbReference>
<organism evidence="8">
    <name type="scientific">Lepeophtheirus salmonis</name>
    <name type="common">Salmon louse</name>
    <name type="synonym">Caligus salmonis</name>
    <dbReference type="NCBI Taxonomy" id="72036"/>
    <lineage>
        <taxon>Eukaryota</taxon>
        <taxon>Metazoa</taxon>
        <taxon>Ecdysozoa</taxon>
        <taxon>Arthropoda</taxon>
        <taxon>Crustacea</taxon>
        <taxon>Multicrustacea</taxon>
        <taxon>Hexanauplia</taxon>
        <taxon>Copepoda</taxon>
        <taxon>Siphonostomatoida</taxon>
        <taxon>Caligidae</taxon>
        <taxon>Lepeophtheirus</taxon>
    </lineage>
</organism>
<feature type="compositionally biased region" description="Basic residues" evidence="4">
    <location>
        <begin position="2095"/>
        <end position="2107"/>
    </location>
</feature>
<dbReference type="InterPro" id="IPR026847">
    <property type="entry name" value="VPS13"/>
</dbReference>
<dbReference type="InterPro" id="IPR056747">
    <property type="entry name" value="VPS13-like_M"/>
</dbReference>
<dbReference type="Pfam" id="PF25033">
    <property type="entry name" value="VPS13_M"/>
    <property type="match status" value="1"/>
</dbReference>
<evidence type="ECO:0000256" key="3">
    <source>
        <dbReference type="ARBA" id="ARBA00023055"/>
    </source>
</evidence>
<feature type="domain" description="Vacuolar protein sorting-associated protein 13 VPS13 adaptor binding" evidence="7">
    <location>
        <begin position="2850"/>
        <end position="3427"/>
    </location>
</feature>
<dbReference type="PANTHER" id="PTHR16166">
    <property type="entry name" value="VACUOLAR PROTEIN SORTING-ASSOCIATED PROTEIN VPS13"/>
    <property type="match status" value="1"/>
</dbReference>
<feature type="compositionally biased region" description="Low complexity" evidence="4">
    <location>
        <begin position="1839"/>
        <end position="1858"/>
    </location>
</feature>
<keyword evidence="3" id="KW-0445">Lipid transport</keyword>
<dbReference type="InterPro" id="IPR035992">
    <property type="entry name" value="Ricin_B-like_lectins"/>
</dbReference>
<evidence type="ECO:0000313" key="8">
    <source>
        <dbReference type="EMBL" id="CDW32116.1"/>
    </source>
</evidence>
<evidence type="ECO:0000256" key="2">
    <source>
        <dbReference type="ARBA" id="ARBA00022448"/>
    </source>
</evidence>
<dbReference type="Pfam" id="PF12624">
    <property type="entry name" value="VPS13_N"/>
    <property type="match status" value="1"/>
</dbReference>
<accession>A0A0K2U343</accession>
<evidence type="ECO:0000256" key="4">
    <source>
        <dbReference type="SAM" id="MobiDB-lite"/>
    </source>
</evidence>
<dbReference type="Gene3D" id="2.80.10.50">
    <property type="match status" value="1"/>
</dbReference>
<keyword evidence="2" id="KW-0813">Transport</keyword>
<name>A0A0K2U343_LEPSM</name>
<evidence type="ECO:0000256" key="1">
    <source>
        <dbReference type="ARBA" id="ARBA00006545"/>
    </source>
</evidence>
<evidence type="ECO:0000259" key="5">
    <source>
        <dbReference type="Pfam" id="PF12624"/>
    </source>
</evidence>
<evidence type="ECO:0008006" key="9">
    <source>
        <dbReference type="Google" id="ProtNLM"/>
    </source>
</evidence>
<dbReference type="Pfam" id="PF25036">
    <property type="entry name" value="VPS13_VAB"/>
    <property type="match status" value="1"/>
</dbReference>
<reference evidence="8" key="1">
    <citation type="submission" date="2014-05" db="EMBL/GenBank/DDBJ databases">
        <authorList>
            <person name="Chronopoulou M."/>
        </authorList>
    </citation>
    <scope>NUCLEOTIDE SEQUENCE</scope>
    <source>
        <tissue evidence="8">Whole organism</tissue>
    </source>
</reference>